<feature type="binding site" evidence="13">
    <location>
        <position position="167"/>
    </location>
    <ligand>
        <name>Fe cation</name>
        <dbReference type="ChEBI" id="CHEBI:24875"/>
    </ligand>
</feature>
<sequence length="266" mass="30162">MAKGTQYVSKMPGPDGRIQYTQEENAVWNTLITRQLACIQGRACQEYIDGLALLDLPTDRIPQLDEVNAVLGRTTGWQVAQVPALIPFDEFFRLLANKEFPVATFIRTREELDYLQEPDIFHEIFGHCPLLTNPDFAHFTHLYGKLGLAASKEDRVFLARLYWFTVEFGLVNTDQGLRIYGGGILSSPGETEYALGSDKAERQPFTIVDALRTPYRIDIMQPVYYVLDQVHQLFDIAEQDIMALVQQAKALGLFQAKFPPKEKKAS</sequence>
<protein>
    <recommendedName>
        <fullName evidence="6">Phenylalanine-4-hydroxylase</fullName>
        <ecNumber evidence="5">1.14.16.1</ecNumber>
    </recommendedName>
    <alternativeName>
        <fullName evidence="12">Phe-4-monooxygenase</fullName>
    </alternativeName>
</protein>
<evidence type="ECO:0000256" key="13">
    <source>
        <dbReference type="PIRSR" id="PIRSR601273-2"/>
    </source>
</evidence>
<evidence type="ECO:0000256" key="7">
    <source>
        <dbReference type="ARBA" id="ARBA00022723"/>
    </source>
</evidence>
<dbReference type="GO" id="GO:0006559">
    <property type="term" value="P:L-phenylalanine catabolic process"/>
    <property type="evidence" value="ECO:0007669"/>
    <property type="project" value="UniProtKB-UniPathway"/>
</dbReference>
<name>K2J088_9GAMM</name>
<keyword evidence="16" id="KW-1185">Reference proteome</keyword>
<evidence type="ECO:0000256" key="1">
    <source>
        <dbReference type="ARBA" id="ARBA00001060"/>
    </source>
</evidence>
<dbReference type="InterPro" id="IPR018301">
    <property type="entry name" value="ArAA_hydroxylase_Fe/CU_BS"/>
</dbReference>
<evidence type="ECO:0000256" key="5">
    <source>
        <dbReference type="ARBA" id="ARBA00011995"/>
    </source>
</evidence>
<keyword evidence="10 15" id="KW-0503">Monooxygenase</keyword>
<keyword evidence="7 13" id="KW-0479">Metal-binding</keyword>
<evidence type="ECO:0000256" key="10">
    <source>
        <dbReference type="ARBA" id="ARBA00023033"/>
    </source>
</evidence>
<evidence type="ECO:0000313" key="15">
    <source>
        <dbReference type="EMBL" id="EKE76286.1"/>
    </source>
</evidence>
<dbReference type="STRING" id="745411.B3C1_05240"/>
<accession>K2J088</accession>
<dbReference type="eggNOG" id="COG3186">
    <property type="taxonomic scope" value="Bacteria"/>
</dbReference>
<dbReference type="AlphaFoldDB" id="K2J088"/>
<dbReference type="PANTHER" id="PTHR11473">
    <property type="entry name" value="AROMATIC AMINO ACID HYDROXYLASE"/>
    <property type="match status" value="1"/>
</dbReference>
<evidence type="ECO:0000256" key="12">
    <source>
        <dbReference type="ARBA" id="ARBA00029922"/>
    </source>
</evidence>
<proteinExistence type="inferred from homology"/>
<evidence type="ECO:0000256" key="8">
    <source>
        <dbReference type="ARBA" id="ARBA00023002"/>
    </source>
</evidence>
<dbReference type="UniPathway" id="UPA00139">
    <property type="reaction ID" value="UER00337"/>
</dbReference>
<comment type="cofactor">
    <cofactor evidence="2 13">
        <name>Fe(2+)</name>
        <dbReference type="ChEBI" id="CHEBI:29033"/>
    </cofactor>
</comment>
<evidence type="ECO:0000259" key="14">
    <source>
        <dbReference type="PROSITE" id="PS51410"/>
    </source>
</evidence>
<dbReference type="CDD" id="cd03348">
    <property type="entry name" value="pro_PheOH"/>
    <property type="match status" value="1"/>
</dbReference>
<comment type="pathway">
    <text evidence="3">Amino-acid degradation; L-phenylalanine degradation; acetoacetate and fumarate from L-phenylalanine: step 1/6.</text>
</comment>
<organism evidence="15 16">
    <name type="scientific">Gallaecimonas xiamenensis 3-C-1</name>
    <dbReference type="NCBI Taxonomy" id="745411"/>
    <lineage>
        <taxon>Bacteria</taxon>
        <taxon>Pseudomonadati</taxon>
        <taxon>Pseudomonadota</taxon>
        <taxon>Gammaproteobacteria</taxon>
        <taxon>Enterobacterales</taxon>
        <taxon>Gallaecimonadaceae</taxon>
        <taxon>Gallaecimonas</taxon>
    </lineage>
</organism>
<dbReference type="InterPro" id="IPR036329">
    <property type="entry name" value="Aro-AA_hydroxylase_C_sf"/>
</dbReference>
<comment type="caution">
    <text evidence="15">The sequence shown here is derived from an EMBL/GenBank/DDBJ whole genome shotgun (WGS) entry which is preliminary data.</text>
</comment>
<dbReference type="InterPro" id="IPR019774">
    <property type="entry name" value="Aromatic-AA_hydroxylase_C"/>
</dbReference>
<comment type="similarity">
    <text evidence="4">Belongs to the biopterin-dependent aromatic amino acid hydroxylase family.</text>
</comment>
<dbReference type="PROSITE" id="PS00367">
    <property type="entry name" value="BH4_AAA_HYDROXYL_1"/>
    <property type="match status" value="1"/>
</dbReference>
<comment type="catalytic activity">
    <reaction evidence="1">
        <text>(6R)-L-erythro-5,6,7,8-tetrahydrobiopterin + L-phenylalanine + O2 = (4aS,6R)-4a-hydroxy-L-erythro-5,6,7,8-tetrahydrobiopterin + L-tyrosine</text>
        <dbReference type="Rhea" id="RHEA:20273"/>
        <dbReference type="ChEBI" id="CHEBI:15379"/>
        <dbReference type="ChEBI" id="CHEBI:15642"/>
        <dbReference type="ChEBI" id="CHEBI:58095"/>
        <dbReference type="ChEBI" id="CHEBI:58315"/>
        <dbReference type="ChEBI" id="CHEBI:59560"/>
        <dbReference type="EC" id="1.14.16.1"/>
    </reaction>
</comment>
<reference evidence="15 16" key="1">
    <citation type="journal article" date="2012" name="J. Bacteriol.">
        <title>Genome Sequence of Gallaecimonas xiamenensis Type Strain 3-C-1.</title>
        <authorList>
            <person name="Lai Q."/>
            <person name="Wang L."/>
            <person name="Wang W."/>
            <person name="Shao Z."/>
        </authorList>
    </citation>
    <scope>NUCLEOTIDE SEQUENCE [LARGE SCALE GENOMIC DNA]</scope>
    <source>
        <strain evidence="15 16">3-C-1</strain>
    </source>
</reference>
<keyword evidence="8 15" id="KW-0560">Oxidoreductase</keyword>
<evidence type="ECO:0000256" key="6">
    <source>
        <dbReference type="ARBA" id="ARBA00020276"/>
    </source>
</evidence>
<dbReference type="PATRIC" id="fig|745411.4.peg.1042"/>
<feature type="domain" description="Biopterin-dependent aromatic amino acid hydroxylase family profile" evidence="14">
    <location>
        <begin position="1"/>
        <end position="266"/>
    </location>
</feature>
<dbReference type="InterPro" id="IPR005960">
    <property type="entry name" value="Phe-4-hydroxylase_mono"/>
</dbReference>
<dbReference type="Gene3D" id="1.10.800.10">
    <property type="entry name" value="Aromatic amino acid hydroxylase"/>
    <property type="match status" value="1"/>
</dbReference>
<evidence type="ECO:0000256" key="4">
    <source>
        <dbReference type="ARBA" id="ARBA00009712"/>
    </source>
</evidence>
<feature type="binding site" evidence="13">
    <location>
        <position position="122"/>
    </location>
    <ligand>
        <name>Fe cation</name>
        <dbReference type="ChEBI" id="CHEBI:24875"/>
    </ligand>
</feature>
<evidence type="ECO:0000256" key="3">
    <source>
        <dbReference type="ARBA" id="ARBA00005088"/>
    </source>
</evidence>
<evidence type="ECO:0000256" key="2">
    <source>
        <dbReference type="ARBA" id="ARBA00001954"/>
    </source>
</evidence>
<dbReference type="RefSeq" id="WP_008483401.1">
    <property type="nucleotide sequence ID" value="NZ_AMRI01000005.1"/>
</dbReference>
<feature type="binding site" evidence="13">
    <location>
        <position position="127"/>
    </location>
    <ligand>
        <name>Fe cation</name>
        <dbReference type="ChEBI" id="CHEBI:24875"/>
    </ligand>
</feature>
<evidence type="ECO:0000313" key="16">
    <source>
        <dbReference type="Proteomes" id="UP000006755"/>
    </source>
</evidence>
<dbReference type="PROSITE" id="PS51410">
    <property type="entry name" value="BH4_AAA_HYDROXYL_2"/>
    <property type="match status" value="1"/>
</dbReference>
<dbReference type="OrthoDB" id="9780502at2"/>
<dbReference type="NCBIfam" id="NF008877">
    <property type="entry name" value="PRK11913.1-2"/>
    <property type="match status" value="1"/>
</dbReference>
<dbReference type="SUPFAM" id="SSF56534">
    <property type="entry name" value="Aromatic aminoacid monoxygenases, catalytic and oligomerization domains"/>
    <property type="match status" value="1"/>
</dbReference>
<dbReference type="InterPro" id="IPR036951">
    <property type="entry name" value="ArAA_hydroxylase_sf"/>
</dbReference>
<evidence type="ECO:0000256" key="11">
    <source>
        <dbReference type="ARBA" id="ARBA00023232"/>
    </source>
</evidence>
<dbReference type="EMBL" id="AMRI01000005">
    <property type="protein sequence ID" value="EKE76286.1"/>
    <property type="molecule type" value="Genomic_DNA"/>
</dbReference>
<dbReference type="InterPro" id="IPR001273">
    <property type="entry name" value="ArAA_hydroxylase"/>
</dbReference>
<dbReference type="Pfam" id="PF00351">
    <property type="entry name" value="Biopterin_H"/>
    <property type="match status" value="1"/>
</dbReference>
<gene>
    <name evidence="15" type="primary">phhA</name>
    <name evidence="15" type="ORF">B3C1_05240</name>
</gene>
<dbReference type="GO" id="GO:0004505">
    <property type="term" value="F:phenylalanine 4-monooxygenase activity"/>
    <property type="evidence" value="ECO:0007669"/>
    <property type="project" value="UniProtKB-EC"/>
</dbReference>
<keyword evidence="11" id="KW-0585">Phenylalanine catabolism</keyword>
<keyword evidence="9 13" id="KW-0408">Iron</keyword>
<dbReference type="PANTHER" id="PTHR11473:SF24">
    <property type="entry name" value="PHENYLALANINE-4-HYDROXYLASE"/>
    <property type="match status" value="1"/>
</dbReference>
<dbReference type="PRINTS" id="PR00372">
    <property type="entry name" value="FYWHYDRXLASE"/>
</dbReference>
<dbReference type="Proteomes" id="UP000006755">
    <property type="component" value="Unassembled WGS sequence"/>
</dbReference>
<dbReference type="GO" id="GO:0005506">
    <property type="term" value="F:iron ion binding"/>
    <property type="evidence" value="ECO:0007669"/>
    <property type="project" value="InterPro"/>
</dbReference>
<evidence type="ECO:0000256" key="9">
    <source>
        <dbReference type="ARBA" id="ARBA00023004"/>
    </source>
</evidence>
<dbReference type="EC" id="1.14.16.1" evidence="5"/>
<dbReference type="NCBIfam" id="TIGR01267">
    <property type="entry name" value="Phe4hydrox_mono"/>
    <property type="match status" value="1"/>
</dbReference>